<feature type="region of interest" description="Disordered" evidence="1">
    <location>
        <begin position="219"/>
        <end position="240"/>
    </location>
</feature>
<dbReference type="PANTHER" id="PTHR33418:SF1">
    <property type="entry name" value="HELICASE-ASSOCIATED DOMAIN-CONTAINING PROTEIN"/>
    <property type="match status" value="1"/>
</dbReference>
<feature type="domain" description="Helicase-associated" evidence="2">
    <location>
        <begin position="657"/>
        <end position="717"/>
    </location>
</feature>
<evidence type="ECO:0000313" key="4">
    <source>
        <dbReference type="Proteomes" id="UP000649617"/>
    </source>
</evidence>
<dbReference type="Proteomes" id="UP000649617">
    <property type="component" value="Unassembled WGS sequence"/>
</dbReference>
<feature type="non-terminal residue" evidence="3">
    <location>
        <position position="865"/>
    </location>
</feature>
<protein>
    <submittedName>
        <fullName evidence="3">Mgat1 protein</fullName>
    </submittedName>
</protein>
<dbReference type="Pfam" id="PF03457">
    <property type="entry name" value="HA"/>
    <property type="match status" value="2"/>
</dbReference>
<feature type="compositionally biased region" description="Basic and acidic residues" evidence="1">
    <location>
        <begin position="219"/>
        <end position="238"/>
    </location>
</feature>
<reference evidence="3" key="1">
    <citation type="submission" date="2021-02" db="EMBL/GenBank/DDBJ databases">
        <authorList>
            <person name="Dougan E. K."/>
            <person name="Rhodes N."/>
            <person name="Thang M."/>
            <person name="Chan C."/>
        </authorList>
    </citation>
    <scope>NUCLEOTIDE SEQUENCE</scope>
</reference>
<proteinExistence type="predicted"/>
<dbReference type="Gene3D" id="6.10.140.530">
    <property type="match status" value="2"/>
</dbReference>
<sequence>VKAGTPFAKKLNGMPLSRLSPKMLGDLGYLLHDPYEASLRHSMQQAEVISADRLSALRPQQAYLLPYFRRDYKKLALKLQLSEAQPRAAHAGVVSTRDPATGAQIYLADRMKSQGLLPSAERADPHPLRRIEKANPGESCTNMCARIGMHCEDLELEFINRFGRSQEIPCYVHDANKDTGKQCLVTDRAFFALSGAPDGLAHVLPRAACQMLKPQMFKSDELHTQSESRKPASREGCRHRPSGWAQTLSEVVLEKEAVVAPERAREVVWEEAADAAVGALEEANASTILMPSGAGELQVGLKVLQKFLAISQSLPFFRAAVAVPNPLVQEAGQLYSEHFPGITVLDLSDSLVSKRVVIQSLKSNSSVVLLCPYGRMMKLGLALLESKIKKPLDIMTFATAHILRAGGFHALGAQDDLIPARRRVFLSSRHLFGIAPGALLAPGQEPGFPEEAPQSKFGPEVYRLTHEDAEQRGMTVPIGLQIISSTNVTDVAQELADLHSELGIHSVHVVPEQPRLTAVLARLLAEKTEGECLVTTGNNLSDPSVDALLVAGTAPNYVHLAQEFPRLARWRQGKAKGSIIVAGAAKNHASAAWMAFAIEDQRAEEALQQTSVEFGRKDRRLKWDELPFALRSLVNKGNARRQAEIAIARGVETLGDPWDMWLGRLLAYKDRHNNVNVRFLATQFGHELGAWVQKQREQWESGALKDRKVARLKGLGVMLDPDSETFAQGLSELRMYVSRHRKRTVPAFHVTTSGFKLGEWVLDQRTKQRRGKLSLQRQQLLREAFFLWQPAEAPSFMFTHPDDEEAAEITRAIEAELRGQRWQPISQRRTIFRSFVLRHHPDISDSKYANDAIRFLSEVKDWFLA</sequence>
<accession>A0A812ND69</accession>
<feature type="domain" description="Helicase-associated" evidence="2">
    <location>
        <begin position="723"/>
        <end position="783"/>
    </location>
</feature>
<dbReference type="InterPro" id="IPR005114">
    <property type="entry name" value="Helicase_assoc"/>
</dbReference>
<gene>
    <name evidence="3" type="primary">Mgat1</name>
    <name evidence="3" type="ORF">SPIL2461_LOCUS6547</name>
</gene>
<evidence type="ECO:0000259" key="2">
    <source>
        <dbReference type="Pfam" id="PF03457"/>
    </source>
</evidence>
<comment type="caution">
    <text evidence="3">The sequence shown here is derived from an EMBL/GenBank/DDBJ whole genome shotgun (WGS) entry which is preliminary data.</text>
</comment>
<dbReference type="OrthoDB" id="426914at2759"/>
<feature type="non-terminal residue" evidence="3">
    <location>
        <position position="1"/>
    </location>
</feature>
<keyword evidence="4" id="KW-1185">Reference proteome</keyword>
<name>A0A812ND69_SYMPI</name>
<evidence type="ECO:0000313" key="3">
    <source>
        <dbReference type="EMBL" id="CAE7291648.1"/>
    </source>
</evidence>
<organism evidence="3 4">
    <name type="scientific">Symbiodinium pilosum</name>
    <name type="common">Dinoflagellate</name>
    <dbReference type="NCBI Taxonomy" id="2952"/>
    <lineage>
        <taxon>Eukaryota</taxon>
        <taxon>Sar</taxon>
        <taxon>Alveolata</taxon>
        <taxon>Dinophyceae</taxon>
        <taxon>Suessiales</taxon>
        <taxon>Symbiodiniaceae</taxon>
        <taxon>Symbiodinium</taxon>
    </lineage>
</organism>
<dbReference type="AlphaFoldDB" id="A0A812ND69"/>
<evidence type="ECO:0000256" key="1">
    <source>
        <dbReference type="SAM" id="MobiDB-lite"/>
    </source>
</evidence>
<dbReference type="EMBL" id="CAJNIZ010009984">
    <property type="protein sequence ID" value="CAE7291648.1"/>
    <property type="molecule type" value="Genomic_DNA"/>
</dbReference>
<dbReference type="PANTHER" id="PTHR33418">
    <property type="entry name" value="HELICASE-ASSOCIATED"/>
    <property type="match status" value="1"/>
</dbReference>